<name>A0A2A6JAY1_9HYPH</name>
<evidence type="ECO:0000259" key="1">
    <source>
        <dbReference type="Pfam" id="PF12697"/>
    </source>
</evidence>
<dbReference type="EMBL" id="NWSV01000008">
    <property type="protein sequence ID" value="PDT03448.1"/>
    <property type="molecule type" value="Genomic_DNA"/>
</dbReference>
<protein>
    <submittedName>
        <fullName evidence="2">Alpha/beta hydrolase</fullName>
    </submittedName>
</protein>
<feature type="domain" description="AB hydrolase-1" evidence="1">
    <location>
        <begin position="55"/>
        <end position="230"/>
    </location>
</feature>
<evidence type="ECO:0000313" key="3">
    <source>
        <dbReference type="Proteomes" id="UP000220768"/>
    </source>
</evidence>
<comment type="caution">
    <text evidence="2">The sequence shown here is derived from an EMBL/GenBank/DDBJ whole genome shotgun (WGS) entry which is preliminary data.</text>
</comment>
<dbReference type="AlphaFoldDB" id="A0A2A6JAY1"/>
<dbReference type="PANTHER" id="PTHR43433:SF4">
    <property type="entry name" value="NON-HEME CHLOROPEROXIDASE-RELATED"/>
    <property type="match status" value="1"/>
</dbReference>
<dbReference type="Proteomes" id="UP000220768">
    <property type="component" value="Unassembled WGS sequence"/>
</dbReference>
<dbReference type="InterPro" id="IPR050471">
    <property type="entry name" value="AB_hydrolase"/>
</dbReference>
<dbReference type="Gene3D" id="3.40.50.1820">
    <property type="entry name" value="alpha/beta hydrolase"/>
    <property type="match status" value="1"/>
</dbReference>
<keyword evidence="2" id="KW-0378">Hydrolase</keyword>
<reference evidence="2 3" key="1">
    <citation type="submission" date="2017-09" db="EMBL/GenBank/DDBJ databases">
        <title>Comparative genomics of rhizobia isolated from Phaseolus vulgaris in China.</title>
        <authorList>
            <person name="Tong W."/>
        </authorList>
    </citation>
    <scope>NUCLEOTIDE SEQUENCE [LARGE SCALE GENOMIC DNA]</scope>
    <source>
        <strain evidence="2 3">C5</strain>
    </source>
</reference>
<dbReference type="GO" id="GO:0016787">
    <property type="term" value="F:hydrolase activity"/>
    <property type="evidence" value="ECO:0007669"/>
    <property type="project" value="UniProtKB-KW"/>
</dbReference>
<organism evidence="2 3">
    <name type="scientific">Rhizobium chutanense</name>
    <dbReference type="NCBI Taxonomy" id="2035448"/>
    <lineage>
        <taxon>Bacteria</taxon>
        <taxon>Pseudomonadati</taxon>
        <taxon>Pseudomonadota</taxon>
        <taxon>Alphaproteobacteria</taxon>
        <taxon>Hyphomicrobiales</taxon>
        <taxon>Rhizobiaceae</taxon>
        <taxon>Rhizobium/Agrobacterium group</taxon>
        <taxon>Rhizobium</taxon>
    </lineage>
</organism>
<dbReference type="SUPFAM" id="SSF53474">
    <property type="entry name" value="alpha/beta-Hydrolases"/>
    <property type="match status" value="1"/>
</dbReference>
<gene>
    <name evidence="2" type="ORF">CO666_15490</name>
</gene>
<dbReference type="PANTHER" id="PTHR43433">
    <property type="entry name" value="HYDROLASE, ALPHA/BETA FOLD FAMILY PROTEIN"/>
    <property type="match status" value="1"/>
</dbReference>
<keyword evidence="3" id="KW-1185">Reference proteome</keyword>
<evidence type="ECO:0000313" key="2">
    <source>
        <dbReference type="EMBL" id="PDT03448.1"/>
    </source>
</evidence>
<dbReference type="InterPro" id="IPR000073">
    <property type="entry name" value="AB_hydrolase_1"/>
</dbReference>
<dbReference type="PRINTS" id="PR00111">
    <property type="entry name" value="ABHYDROLASE"/>
</dbReference>
<accession>A0A2A6JAY1</accession>
<dbReference type="InterPro" id="IPR029058">
    <property type="entry name" value="AB_hydrolase_fold"/>
</dbReference>
<proteinExistence type="predicted"/>
<sequence>MERFVEVGAPVLFVPGINCSARLFLSQFPAIWKYRPVMIADHRKGGSIGEIADNILTAAPPRFCLVGFSMGGYIALDIMRRAGERVEKLALISTSARPDDASQAAGRAERIARLSADAPDAWIEQRFRQLVDPARVDDLNLMGVYRQMALEDVGRDAAVRHLIATLDRPDARPTLSGISCPTAILVGEADRITPPALSEEIAESIAASRLTLIPDCGHLSPIEQPEAVTQALLLLLNADQRTH</sequence>
<dbReference type="Pfam" id="PF12697">
    <property type="entry name" value="Abhydrolase_6"/>
    <property type="match status" value="1"/>
</dbReference>